<comment type="function">
    <text evidence="9">Catalyzes the ATP-dependent phosphorylation of N-acetyl-L-glutamate.</text>
</comment>
<keyword evidence="9" id="KW-0963">Cytoplasm</keyword>
<dbReference type="InterPro" id="IPR037528">
    <property type="entry name" value="ArgB"/>
</dbReference>
<dbReference type="InterPro" id="IPR036393">
    <property type="entry name" value="AceGlu_kinase-like_sf"/>
</dbReference>
<dbReference type="PRINTS" id="PR00474">
    <property type="entry name" value="GLU5KINASE"/>
</dbReference>
<dbReference type="FunFam" id="3.40.1160.10:FF:000004">
    <property type="entry name" value="Acetylglutamate kinase"/>
    <property type="match status" value="1"/>
</dbReference>
<comment type="catalytic activity">
    <reaction evidence="8 9">
        <text>N-acetyl-L-glutamate + ATP = N-acetyl-L-glutamyl 5-phosphate + ADP</text>
        <dbReference type="Rhea" id="RHEA:14629"/>
        <dbReference type="ChEBI" id="CHEBI:30616"/>
        <dbReference type="ChEBI" id="CHEBI:44337"/>
        <dbReference type="ChEBI" id="CHEBI:57936"/>
        <dbReference type="ChEBI" id="CHEBI:456216"/>
        <dbReference type="EC" id="2.7.2.8"/>
    </reaction>
</comment>
<evidence type="ECO:0000256" key="7">
    <source>
        <dbReference type="ARBA" id="ARBA00022840"/>
    </source>
</evidence>
<dbReference type="InterPro" id="IPR001057">
    <property type="entry name" value="Glu/AcGlu_kinase"/>
</dbReference>
<reference evidence="12 14" key="2">
    <citation type="submission" date="2016-10" db="EMBL/GenBank/DDBJ databases">
        <authorList>
            <person name="de Groot N.N."/>
        </authorList>
    </citation>
    <scope>NUCLEOTIDE SEQUENCE [LARGE SCALE GENOMIC DNA]</scope>
    <source>
        <strain evidence="12 14">DSM 2895</strain>
    </source>
</reference>
<dbReference type="NCBIfam" id="TIGR00761">
    <property type="entry name" value="argB"/>
    <property type="match status" value="1"/>
</dbReference>
<dbReference type="InterPro" id="IPR001048">
    <property type="entry name" value="Asp/Glu/Uridylate_kinase"/>
</dbReference>
<dbReference type="GO" id="GO:0042450">
    <property type="term" value="P:L-arginine biosynthetic process via ornithine"/>
    <property type="evidence" value="ECO:0007669"/>
    <property type="project" value="UniProtKB-UniRule"/>
</dbReference>
<dbReference type="GO" id="GO:0005737">
    <property type="term" value="C:cytoplasm"/>
    <property type="evidence" value="ECO:0007669"/>
    <property type="project" value="UniProtKB-SubCell"/>
</dbReference>
<evidence type="ECO:0000256" key="5">
    <source>
        <dbReference type="ARBA" id="ARBA00022741"/>
    </source>
</evidence>
<organism evidence="11 13">
    <name type="scientific">Aneurinibacillus migulanus</name>
    <name type="common">Bacillus migulanus</name>
    <dbReference type="NCBI Taxonomy" id="47500"/>
    <lineage>
        <taxon>Bacteria</taxon>
        <taxon>Bacillati</taxon>
        <taxon>Bacillota</taxon>
        <taxon>Bacilli</taxon>
        <taxon>Bacillales</taxon>
        <taxon>Paenibacillaceae</taxon>
        <taxon>Aneurinibacillus group</taxon>
        <taxon>Aneurinibacillus</taxon>
    </lineage>
</organism>
<evidence type="ECO:0000256" key="2">
    <source>
        <dbReference type="ARBA" id="ARBA00022571"/>
    </source>
</evidence>
<dbReference type="PATRIC" id="fig|47500.12.peg.3718"/>
<evidence type="ECO:0000256" key="6">
    <source>
        <dbReference type="ARBA" id="ARBA00022777"/>
    </source>
</evidence>
<dbReference type="SUPFAM" id="SSF53633">
    <property type="entry name" value="Carbamate kinase-like"/>
    <property type="match status" value="1"/>
</dbReference>
<dbReference type="Gene3D" id="3.40.1160.10">
    <property type="entry name" value="Acetylglutamate kinase-like"/>
    <property type="match status" value="1"/>
</dbReference>
<dbReference type="AlphaFoldDB" id="A0A0D1UZG1"/>
<dbReference type="GeneID" id="42304219"/>
<evidence type="ECO:0000256" key="4">
    <source>
        <dbReference type="ARBA" id="ARBA00022679"/>
    </source>
</evidence>
<dbReference type="GO" id="GO:0005524">
    <property type="term" value="F:ATP binding"/>
    <property type="evidence" value="ECO:0007669"/>
    <property type="project" value="UniProtKB-UniRule"/>
</dbReference>
<dbReference type="PANTHER" id="PTHR23342">
    <property type="entry name" value="N-ACETYLGLUTAMATE SYNTHASE"/>
    <property type="match status" value="1"/>
</dbReference>
<dbReference type="Proteomes" id="UP000037269">
    <property type="component" value="Unassembled WGS sequence"/>
</dbReference>
<evidence type="ECO:0000313" key="11">
    <source>
        <dbReference type="EMBL" id="KON94648.1"/>
    </source>
</evidence>
<dbReference type="HAMAP" id="MF_00082">
    <property type="entry name" value="ArgB"/>
    <property type="match status" value="1"/>
</dbReference>
<proteinExistence type="inferred from homology"/>
<dbReference type="InterPro" id="IPR004662">
    <property type="entry name" value="AcgluKinase_fam"/>
</dbReference>
<feature type="site" description="Transition state stabilizer" evidence="9">
    <location>
        <position position="218"/>
    </location>
</feature>
<dbReference type="STRING" id="47500.AF333_03215"/>
<evidence type="ECO:0000313" key="14">
    <source>
        <dbReference type="Proteomes" id="UP000182836"/>
    </source>
</evidence>
<reference evidence="11 13" key="1">
    <citation type="submission" date="2015-07" db="EMBL/GenBank/DDBJ databases">
        <title>Fjat-14205 dsm 2895.</title>
        <authorList>
            <person name="Liu B."/>
            <person name="Wang J."/>
            <person name="Zhu Y."/>
            <person name="Liu G."/>
            <person name="Chen Q."/>
            <person name="Chen Z."/>
            <person name="Lan J."/>
            <person name="Che J."/>
            <person name="Ge C."/>
            <person name="Shi H."/>
            <person name="Pan Z."/>
            <person name="Liu X."/>
        </authorList>
    </citation>
    <scope>NUCLEOTIDE SEQUENCE [LARGE SCALE GENOMIC DNA]</scope>
    <source>
        <strain evidence="11 13">DSM 2895</strain>
    </source>
</reference>
<dbReference type="EMBL" id="LGUG01000004">
    <property type="protein sequence ID" value="KON94648.1"/>
    <property type="molecule type" value="Genomic_DNA"/>
</dbReference>
<evidence type="ECO:0000256" key="3">
    <source>
        <dbReference type="ARBA" id="ARBA00022605"/>
    </source>
</evidence>
<keyword evidence="3 9" id="KW-0028">Amino-acid biosynthesis</keyword>
<dbReference type="OrthoDB" id="9803155at2"/>
<comment type="pathway">
    <text evidence="1 9">Amino-acid biosynthesis; L-arginine biosynthesis; N(2)-acetyl-L-ornithine from L-glutamate: step 2/4.</text>
</comment>
<evidence type="ECO:0000256" key="8">
    <source>
        <dbReference type="ARBA" id="ARBA00048141"/>
    </source>
</evidence>
<feature type="binding site" evidence="9">
    <location>
        <position position="63"/>
    </location>
    <ligand>
        <name>substrate</name>
    </ligand>
</feature>
<dbReference type="EC" id="2.7.2.8" evidence="9"/>
<dbReference type="GO" id="GO:0003991">
    <property type="term" value="F:acetylglutamate kinase activity"/>
    <property type="evidence" value="ECO:0007669"/>
    <property type="project" value="UniProtKB-UniRule"/>
</dbReference>
<evidence type="ECO:0000313" key="12">
    <source>
        <dbReference type="EMBL" id="SDI49166.1"/>
    </source>
</evidence>
<dbReference type="Pfam" id="PF00696">
    <property type="entry name" value="AA_kinase"/>
    <property type="match status" value="1"/>
</dbReference>
<keyword evidence="6 9" id="KW-0418">Kinase</keyword>
<evidence type="ECO:0000313" key="13">
    <source>
        <dbReference type="Proteomes" id="UP000037269"/>
    </source>
</evidence>
<comment type="subcellular location">
    <subcellularLocation>
        <location evidence="9">Cytoplasm</location>
    </subcellularLocation>
</comment>
<comment type="similarity">
    <text evidence="9">Belongs to the acetylglutamate kinase family. ArgB subfamily.</text>
</comment>
<feature type="binding site" evidence="9">
    <location>
        <position position="155"/>
    </location>
    <ligand>
        <name>substrate</name>
    </ligand>
</feature>
<gene>
    <name evidence="9" type="primary">argB</name>
    <name evidence="11" type="ORF">AF333_03215</name>
    <name evidence="12" type="ORF">SAMN04487909_104213</name>
</gene>
<sequence>MEKQVVIKCGGSTLESLPASFYKDIKELQDEGMAVTIVHGGGPAISATLKQMGIEPHFVDGLRVTDAATLQVAQMVLIGQTNKQVVTRIQVAGGQAAGISGIDGATIQVVQGPEHLGFVGDIHHVDATLITALGDAGFIPVIAPLGINEDGQIYNINADTAAGAVAGAVGTKRLIMVTDVPGVMQDQDGIRQVLPELDKEKIMELIAEGIIYGGMIPKVRAALDALGNNVEEVWIINGYEPGILKKVAAGEAVGTKIVKEGKVSAQ</sequence>
<keyword evidence="4 9" id="KW-0808">Transferase</keyword>
<dbReference type="PIRSF" id="PIRSF000728">
    <property type="entry name" value="NAGK"/>
    <property type="match status" value="1"/>
</dbReference>
<dbReference type="Proteomes" id="UP000182836">
    <property type="component" value="Unassembled WGS sequence"/>
</dbReference>
<keyword evidence="2 9" id="KW-0055">Arginine biosynthesis</keyword>
<keyword evidence="13" id="KW-1185">Reference proteome</keyword>
<protein>
    <recommendedName>
        <fullName evidence="9">Acetylglutamate kinase</fullName>
        <ecNumber evidence="9">2.7.2.8</ecNumber>
    </recommendedName>
    <alternativeName>
        <fullName evidence="9">N-acetyl-L-glutamate 5-phosphotransferase</fullName>
    </alternativeName>
    <alternativeName>
        <fullName evidence="9">NAG kinase</fullName>
        <shortName evidence="9">NAGK</shortName>
    </alternativeName>
</protein>
<evidence type="ECO:0000259" key="10">
    <source>
        <dbReference type="Pfam" id="PF00696"/>
    </source>
</evidence>
<dbReference type="PANTHER" id="PTHR23342:SF0">
    <property type="entry name" value="N-ACETYLGLUTAMATE SYNTHASE, MITOCHONDRIAL"/>
    <property type="match status" value="1"/>
</dbReference>
<feature type="binding site" evidence="9">
    <location>
        <begin position="41"/>
        <end position="42"/>
    </location>
    <ligand>
        <name>substrate</name>
    </ligand>
</feature>
<evidence type="ECO:0000256" key="9">
    <source>
        <dbReference type="HAMAP-Rule" id="MF_00082"/>
    </source>
</evidence>
<name>A0A0D1UZG1_ANEMI</name>
<keyword evidence="7 9" id="KW-0067">ATP-binding</keyword>
<evidence type="ECO:0000256" key="1">
    <source>
        <dbReference type="ARBA" id="ARBA00004828"/>
    </source>
</evidence>
<dbReference type="RefSeq" id="WP_043067691.1">
    <property type="nucleotide sequence ID" value="NZ_BJOA01000134.1"/>
</dbReference>
<accession>A0A0D1UZG1</accession>
<dbReference type="UniPathway" id="UPA00068">
    <property type="reaction ID" value="UER00107"/>
</dbReference>
<feature type="domain" description="Aspartate/glutamate/uridylate kinase" evidence="10">
    <location>
        <begin position="4"/>
        <end position="237"/>
    </location>
</feature>
<feature type="site" description="Transition state stabilizer" evidence="9">
    <location>
        <position position="8"/>
    </location>
</feature>
<dbReference type="CDD" id="cd04238">
    <property type="entry name" value="AAK_NAGK-like"/>
    <property type="match status" value="1"/>
</dbReference>
<keyword evidence="5 9" id="KW-0547">Nucleotide-binding</keyword>
<dbReference type="EMBL" id="FNED01000004">
    <property type="protein sequence ID" value="SDI49166.1"/>
    <property type="molecule type" value="Genomic_DNA"/>
</dbReference>